<feature type="transmembrane region" description="Helical" evidence="1">
    <location>
        <begin position="192"/>
        <end position="213"/>
    </location>
</feature>
<dbReference type="Proteomes" id="UP000288293">
    <property type="component" value="Unassembled WGS sequence"/>
</dbReference>
<dbReference type="AlphaFoldDB" id="A0A432W6H8"/>
<dbReference type="PANTHER" id="PTHR42208">
    <property type="entry name" value="HEAVY METAL TRANSPORTER-RELATED"/>
    <property type="match status" value="1"/>
</dbReference>
<accession>A0A432W6H8</accession>
<sequence length="217" mass="23230">MQQIDLVSAVLMGLAGSGHCIAMCGGLAGAMGLNQSPWRLLIYNLGRISSYMLAGAILGSAIFAITQVSNQSLIIVRFAAGLMMILLALYITRVWMALAFLERVGAYLWRLIKPLLRYFPANAGAGRLYIAGMLWGWLPCGLVYSALTWAALSGSPQGGALTMLAFGLGTLPSMLIFGVFSRKLSTLVTSAGFRWVAGILLLVYGIMTCAVAVQQWN</sequence>
<dbReference type="PANTHER" id="PTHR42208:SF1">
    <property type="entry name" value="HEAVY METAL TRANSPORTER"/>
    <property type="match status" value="1"/>
</dbReference>
<feature type="transmembrane region" description="Helical" evidence="1">
    <location>
        <begin position="51"/>
        <end position="68"/>
    </location>
</feature>
<keyword evidence="1" id="KW-0812">Transmembrane</keyword>
<protein>
    <submittedName>
        <fullName evidence="3">Sulfite exporter TauE/SafE family protein</fullName>
    </submittedName>
</protein>
<dbReference type="Pfam" id="PF13386">
    <property type="entry name" value="DsbD_2"/>
    <property type="match status" value="1"/>
</dbReference>
<keyword evidence="1" id="KW-0472">Membrane</keyword>
<evidence type="ECO:0000259" key="2">
    <source>
        <dbReference type="Pfam" id="PF13386"/>
    </source>
</evidence>
<keyword evidence="4" id="KW-1185">Reference proteome</keyword>
<dbReference type="OrthoDB" id="9798690at2"/>
<evidence type="ECO:0000313" key="3">
    <source>
        <dbReference type="EMBL" id="RUO25684.1"/>
    </source>
</evidence>
<reference evidence="3 4" key="1">
    <citation type="journal article" date="2011" name="Front. Microbiol.">
        <title>Genomic signatures of strain selection and enhancement in Bacillus atrophaeus var. globigii, a historical biowarfare simulant.</title>
        <authorList>
            <person name="Gibbons H.S."/>
            <person name="Broomall S.M."/>
            <person name="McNew L.A."/>
            <person name="Daligault H."/>
            <person name="Chapman C."/>
            <person name="Bruce D."/>
            <person name="Karavis M."/>
            <person name="Krepps M."/>
            <person name="McGregor P.A."/>
            <person name="Hong C."/>
            <person name="Park K.H."/>
            <person name="Akmal A."/>
            <person name="Feldman A."/>
            <person name="Lin J.S."/>
            <person name="Chang W.E."/>
            <person name="Higgs B.W."/>
            <person name="Demirev P."/>
            <person name="Lindquist J."/>
            <person name="Liem A."/>
            <person name="Fochler E."/>
            <person name="Read T.D."/>
            <person name="Tapia R."/>
            <person name="Johnson S."/>
            <person name="Bishop-Lilly K.A."/>
            <person name="Detter C."/>
            <person name="Han C."/>
            <person name="Sozhamannan S."/>
            <person name="Rosenzweig C.N."/>
            <person name="Skowronski E.W."/>
        </authorList>
    </citation>
    <scope>NUCLEOTIDE SEQUENCE [LARGE SCALE GENOMIC DNA]</scope>
    <source>
        <strain evidence="3 4">MLST1</strain>
    </source>
</reference>
<comment type="caution">
    <text evidence="3">The sequence shown here is derived from an EMBL/GenBank/DDBJ whole genome shotgun (WGS) entry which is preliminary data.</text>
</comment>
<dbReference type="EMBL" id="PIPL01000001">
    <property type="protein sequence ID" value="RUO25684.1"/>
    <property type="molecule type" value="Genomic_DNA"/>
</dbReference>
<dbReference type="RefSeq" id="WP_126802475.1">
    <property type="nucleotide sequence ID" value="NZ_PIPL01000001.1"/>
</dbReference>
<proteinExistence type="predicted"/>
<evidence type="ECO:0000256" key="1">
    <source>
        <dbReference type="SAM" id="Phobius"/>
    </source>
</evidence>
<feature type="transmembrane region" description="Helical" evidence="1">
    <location>
        <begin position="74"/>
        <end position="101"/>
    </location>
</feature>
<feature type="transmembrane region" description="Helical" evidence="1">
    <location>
        <begin position="6"/>
        <end position="30"/>
    </location>
</feature>
<name>A0A432W6H8_9GAMM</name>
<keyword evidence="1" id="KW-1133">Transmembrane helix</keyword>
<feature type="transmembrane region" description="Helical" evidence="1">
    <location>
        <begin position="128"/>
        <end position="152"/>
    </location>
</feature>
<feature type="transmembrane region" description="Helical" evidence="1">
    <location>
        <begin position="158"/>
        <end position="180"/>
    </location>
</feature>
<dbReference type="InterPro" id="IPR039447">
    <property type="entry name" value="UreH-like_TM_dom"/>
</dbReference>
<evidence type="ECO:0000313" key="4">
    <source>
        <dbReference type="Proteomes" id="UP000288293"/>
    </source>
</evidence>
<gene>
    <name evidence="3" type="ORF">CWE09_02845</name>
</gene>
<feature type="domain" description="Urease accessory protein UreH-like transmembrane" evidence="2">
    <location>
        <begin position="9"/>
        <end position="206"/>
    </location>
</feature>
<organism evidence="3 4">
    <name type="scientific">Aliidiomarina minuta</name>
    <dbReference type="NCBI Taxonomy" id="880057"/>
    <lineage>
        <taxon>Bacteria</taxon>
        <taxon>Pseudomonadati</taxon>
        <taxon>Pseudomonadota</taxon>
        <taxon>Gammaproteobacteria</taxon>
        <taxon>Alteromonadales</taxon>
        <taxon>Idiomarinaceae</taxon>
        <taxon>Aliidiomarina</taxon>
    </lineage>
</organism>